<dbReference type="SUPFAM" id="SSF50129">
    <property type="entry name" value="GroES-like"/>
    <property type="match status" value="1"/>
</dbReference>
<feature type="domain" description="Enoyl reductase (ER)" evidence="2">
    <location>
        <begin position="21"/>
        <end position="334"/>
    </location>
</feature>
<dbReference type="InterPro" id="IPR020843">
    <property type="entry name" value="ER"/>
</dbReference>
<dbReference type="InterPro" id="IPR041694">
    <property type="entry name" value="ADH_N_2"/>
</dbReference>
<dbReference type="Gene3D" id="3.90.180.10">
    <property type="entry name" value="Medium-chain alcohol dehydrogenases, catalytic domain"/>
    <property type="match status" value="1"/>
</dbReference>
<organism evidence="3">
    <name type="scientific">freshwater metagenome</name>
    <dbReference type="NCBI Taxonomy" id="449393"/>
    <lineage>
        <taxon>unclassified sequences</taxon>
        <taxon>metagenomes</taxon>
        <taxon>ecological metagenomes</taxon>
    </lineage>
</organism>
<dbReference type="PANTHER" id="PTHR43205">
    <property type="entry name" value="PROSTAGLANDIN REDUCTASE"/>
    <property type="match status" value="1"/>
</dbReference>
<sequence>MADQRVNRRMVLAARPVGLPADSDFEFIEQVVEPLAPGMVLVEVNTLSIDAFIRTVLDEGSYHQSVKLGGTVTALGVGRVLESTVPQLVPGDHVFGPLGAQTVATLPAATLRKLDTSVVAPSAYLGALGMTTGLTAYFGIFEVGAVKHGDTVVVSGAAGAVGSVAGQLARIAGASTVIGIAGGVHKAAFLVDDLGFDFAIDYKNEDVGARLREVAPNGVNVMFDNVGGDILDAVLEQIAEGARIVICGAMSQYAQMQQVSGPRNYLKLAERHSRMEGFAVTHFGSRFAEAEQALGGWLGDGRLIVREHIEHGLDSFPATLRMLFTGGHHGKLLLSVS</sequence>
<gene>
    <name evidence="3" type="ORF">UFOPK2992_01367</name>
</gene>
<dbReference type="Gene3D" id="3.40.50.720">
    <property type="entry name" value="NAD(P)-binding Rossmann-like Domain"/>
    <property type="match status" value="1"/>
</dbReference>
<dbReference type="PANTHER" id="PTHR43205:SF7">
    <property type="entry name" value="PROSTAGLANDIN REDUCTASE 1"/>
    <property type="match status" value="1"/>
</dbReference>
<protein>
    <submittedName>
        <fullName evidence="3">Unannotated protein</fullName>
    </submittedName>
</protein>
<dbReference type="GO" id="GO:0016628">
    <property type="term" value="F:oxidoreductase activity, acting on the CH-CH group of donors, NAD or NADP as acceptor"/>
    <property type="evidence" value="ECO:0007669"/>
    <property type="project" value="InterPro"/>
</dbReference>
<reference evidence="3" key="1">
    <citation type="submission" date="2020-05" db="EMBL/GenBank/DDBJ databases">
        <authorList>
            <person name="Chiriac C."/>
            <person name="Salcher M."/>
            <person name="Ghai R."/>
            <person name="Kavagutti S V."/>
        </authorList>
    </citation>
    <scope>NUCLEOTIDE SEQUENCE</scope>
</reference>
<dbReference type="SUPFAM" id="SSF51735">
    <property type="entry name" value="NAD(P)-binding Rossmann-fold domains"/>
    <property type="match status" value="1"/>
</dbReference>
<evidence type="ECO:0000256" key="1">
    <source>
        <dbReference type="ARBA" id="ARBA00023002"/>
    </source>
</evidence>
<accession>A0A6J6YGN7</accession>
<dbReference type="FunFam" id="3.40.50.720:FF:000121">
    <property type="entry name" value="Prostaglandin reductase 2"/>
    <property type="match status" value="1"/>
</dbReference>
<dbReference type="CDD" id="cd05288">
    <property type="entry name" value="PGDH"/>
    <property type="match status" value="1"/>
</dbReference>
<name>A0A6J6YGN7_9ZZZZ</name>
<dbReference type="InterPro" id="IPR011032">
    <property type="entry name" value="GroES-like_sf"/>
</dbReference>
<dbReference type="InterPro" id="IPR013149">
    <property type="entry name" value="ADH-like_C"/>
</dbReference>
<dbReference type="EMBL" id="CAFAAI010000252">
    <property type="protein sequence ID" value="CAB4807625.1"/>
    <property type="molecule type" value="Genomic_DNA"/>
</dbReference>
<evidence type="ECO:0000259" key="2">
    <source>
        <dbReference type="SMART" id="SM00829"/>
    </source>
</evidence>
<proteinExistence type="predicted"/>
<dbReference type="InterPro" id="IPR036291">
    <property type="entry name" value="NAD(P)-bd_dom_sf"/>
</dbReference>
<dbReference type="InterPro" id="IPR045010">
    <property type="entry name" value="MDR_fam"/>
</dbReference>
<dbReference type="SMART" id="SM00829">
    <property type="entry name" value="PKS_ER"/>
    <property type="match status" value="1"/>
</dbReference>
<dbReference type="Pfam" id="PF00107">
    <property type="entry name" value="ADH_zinc_N"/>
    <property type="match status" value="1"/>
</dbReference>
<dbReference type="AlphaFoldDB" id="A0A6J6YGN7"/>
<dbReference type="Pfam" id="PF16884">
    <property type="entry name" value="ADH_N_2"/>
    <property type="match status" value="1"/>
</dbReference>
<keyword evidence="1" id="KW-0560">Oxidoreductase</keyword>
<evidence type="ECO:0000313" key="3">
    <source>
        <dbReference type="EMBL" id="CAB4807625.1"/>
    </source>
</evidence>